<keyword evidence="3" id="KW-1185">Reference proteome</keyword>
<evidence type="ECO:0000313" key="2">
    <source>
        <dbReference type="EMBL" id="MFD1886889.1"/>
    </source>
</evidence>
<feature type="transmembrane region" description="Helical" evidence="1">
    <location>
        <begin position="30"/>
        <end position="50"/>
    </location>
</feature>
<reference evidence="3" key="1">
    <citation type="journal article" date="2019" name="Int. J. Syst. Evol. Microbiol.">
        <title>The Global Catalogue of Microorganisms (GCM) 10K type strain sequencing project: providing services to taxonomists for standard genome sequencing and annotation.</title>
        <authorList>
            <consortium name="The Broad Institute Genomics Platform"/>
            <consortium name="The Broad Institute Genome Sequencing Center for Infectious Disease"/>
            <person name="Wu L."/>
            <person name="Ma J."/>
        </authorList>
    </citation>
    <scope>NUCLEOTIDE SEQUENCE [LARGE SCALE GENOMIC DNA]</scope>
    <source>
        <strain evidence="3">CCUG 54950</strain>
    </source>
</reference>
<dbReference type="RefSeq" id="WP_347326581.1">
    <property type="nucleotide sequence ID" value="NZ_JBCGUH010000013.1"/>
</dbReference>
<sequence length="392" mass="44309">MSTRSQIDPHYYEASSDAMQQHHFFTFKNWLRPLAVVFAALLVCIAYSSFIPSASADTKGNTYHSVSLYVNGELQIMPQLAELMNSDTLYIPVKQLDRIPGITVNYGSPLSLTGSRGNATINSANSFVYAGTTYVKYKTLLAISELDGRYASSAYTLFVWTTDEGEANSAKVLANISQLPAGAGPLLGQKIYPFREPGSYWITDVAYDPGSTIYYITARNSGGAEIHLNSNYAAFDFVLAAALTQAQNELRGQTIWYDNRTIQVEKIGHLDKLTFVSFQIEDDNTIRAVVRKTNNNLYAFELEPHFDVTDMLKDRIFVKNPRSVYKWSNKVWNAITANEVFAGMTREQVILSWGVPSDYNTYQSSNLTYEQWIYRHNYLYFWNGKLSSMQSF</sequence>
<name>A0ABW4RMC2_9BACL</name>
<accession>A0ABW4RMC2</accession>
<gene>
    <name evidence="2" type="ORF">ACFSC9_15415</name>
</gene>
<organism evidence="2 3">
    <name type="scientific">Paenibacillus wenxiniae</name>
    <dbReference type="NCBI Taxonomy" id="1636843"/>
    <lineage>
        <taxon>Bacteria</taxon>
        <taxon>Bacillati</taxon>
        <taxon>Bacillota</taxon>
        <taxon>Bacilli</taxon>
        <taxon>Bacillales</taxon>
        <taxon>Paenibacillaceae</taxon>
        <taxon>Paenibacillus</taxon>
    </lineage>
</organism>
<keyword evidence="1" id="KW-1133">Transmembrane helix</keyword>
<keyword evidence="1" id="KW-0812">Transmembrane</keyword>
<evidence type="ECO:0000256" key="1">
    <source>
        <dbReference type="SAM" id="Phobius"/>
    </source>
</evidence>
<dbReference type="EMBL" id="JBHUEH010000022">
    <property type="protein sequence ID" value="MFD1886889.1"/>
    <property type="molecule type" value="Genomic_DNA"/>
</dbReference>
<proteinExistence type="predicted"/>
<comment type="caution">
    <text evidence="2">The sequence shown here is derived from an EMBL/GenBank/DDBJ whole genome shotgun (WGS) entry which is preliminary data.</text>
</comment>
<keyword evidence="1" id="KW-0472">Membrane</keyword>
<dbReference type="Proteomes" id="UP001597233">
    <property type="component" value="Unassembled WGS sequence"/>
</dbReference>
<evidence type="ECO:0008006" key="4">
    <source>
        <dbReference type="Google" id="ProtNLM"/>
    </source>
</evidence>
<evidence type="ECO:0000313" key="3">
    <source>
        <dbReference type="Proteomes" id="UP001597233"/>
    </source>
</evidence>
<protein>
    <recommendedName>
        <fullName evidence="4">Copper amine oxidase N-terminal domain-containing protein</fullName>
    </recommendedName>
</protein>